<dbReference type="KEGG" id="suam:BOO69_15000"/>
<accession>A0A1J0WJQ9</accession>
<sequence>MDERDWTTATPVPGDEMSETGLRIRCLPAAGATLVSGDLAAAITALSPGAPILGFLEQAPGRPFALRVARDRALLCTDAPLGVEGWQDGFAASAADDLYVEIAVDGPRAPDLLSACTGTEGTSPSAAILLAGIGVLVSGAPDGFSLRVQAPEAAALWSYLGRLAQVI</sequence>
<reference evidence="1 2" key="1">
    <citation type="submission" date="2016-11" db="EMBL/GenBank/DDBJ databases">
        <title>Complete genome sequence of Sulfitobacter sp. AM1-D1, a toxic bacteria associated with marine dinoflagellate Alexandrium minutum in East China Sea.</title>
        <authorList>
            <person name="Yang Q."/>
            <person name="Zhang X."/>
            <person name="Tian X."/>
        </authorList>
    </citation>
    <scope>NUCLEOTIDE SEQUENCE [LARGE SCALE GENOMIC DNA]</scope>
    <source>
        <strain evidence="1 2">AM1-D1</strain>
    </source>
</reference>
<dbReference type="STRING" id="1917485.BOO69_15000"/>
<name>A0A1J0WJQ9_9RHOB</name>
<organism evidence="1 2">
    <name type="scientific">Sulfitobacter alexandrii</name>
    <dbReference type="NCBI Taxonomy" id="1917485"/>
    <lineage>
        <taxon>Bacteria</taxon>
        <taxon>Pseudomonadati</taxon>
        <taxon>Pseudomonadota</taxon>
        <taxon>Alphaproteobacteria</taxon>
        <taxon>Rhodobacterales</taxon>
        <taxon>Roseobacteraceae</taxon>
        <taxon>Sulfitobacter</taxon>
    </lineage>
</organism>
<evidence type="ECO:0008006" key="3">
    <source>
        <dbReference type="Google" id="ProtNLM"/>
    </source>
</evidence>
<dbReference type="OrthoDB" id="7868213at2"/>
<keyword evidence="2" id="KW-1185">Reference proteome</keyword>
<evidence type="ECO:0000313" key="1">
    <source>
        <dbReference type="EMBL" id="APE44575.1"/>
    </source>
</evidence>
<dbReference type="RefSeq" id="WP_071972919.1">
    <property type="nucleotide sequence ID" value="NZ_CP018076.1"/>
</dbReference>
<dbReference type="AlphaFoldDB" id="A0A1J0WJQ9"/>
<proteinExistence type="predicted"/>
<dbReference type="EMBL" id="CP018076">
    <property type="protein sequence ID" value="APE44575.1"/>
    <property type="molecule type" value="Genomic_DNA"/>
</dbReference>
<dbReference type="Proteomes" id="UP000181897">
    <property type="component" value="Chromosome"/>
</dbReference>
<gene>
    <name evidence="1" type="ORF">BOO69_15000</name>
</gene>
<protein>
    <recommendedName>
        <fullName evidence="3">Sarcosine oxidase subunit gamma</fullName>
    </recommendedName>
</protein>
<evidence type="ECO:0000313" key="2">
    <source>
        <dbReference type="Proteomes" id="UP000181897"/>
    </source>
</evidence>